<evidence type="ECO:0000256" key="2">
    <source>
        <dbReference type="SAM" id="Phobius"/>
    </source>
</evidence>
<keyword evidence="2" id="KW-0812">Transmembrane</keyword>
<keyword evidence="3" id="KW-0732">Signal</keyword>
<organism evidence="4 5">
    <name type="scientific">Streptomyces ovatisporus</name>
    <dbReference type="NCBI Taxonomy" id="1128682"/>
    <lineage>
        <taxon>Bacteria</taxon>
        <taxon>Bacillati</taxon>
        <taxon>Actinomycetota</taxon>
        <taxon>Actinomycetes</taxon>
        <taxon>Kitasatosporales</taxon>
        <taxon>Streptomycetaceae</taxon>
        <taxon>Streptomyces</taxon>
    </lineage>
</organism>
<feature type="compositionally biased region" description="Basic and acidic residues" evidence="1">
    <location>
        <begin position="123"/>
        <end position="144"/>
    </location>
</feature>
<evidence type="ECO:0008006" key="6">
    <source>
        <dbReference type="Google" id="ProtNLM"/>
    </source>
</evidence>
<feature type="chain" id="PRO_5047185426" description="Secreted protein" evidence="3">
    <location>
        <begin position="29"/>
        <end position="311"/>
    </location>
</feature>
<name>A0ABV9A9V4_9ACTN</name>
<proteinExistence type="predicted"/>
<feature type="region of interest" description="Disordered" evidence="1">
    <location>
        <begin position="90"/>
        <end position="292"/>
    </location>
</feature>
<keyword evidence="5" id="KW-1185">Reference proteome</keyword>
<protein>
    <recommendedName>
        <fullName evidence="6">Secreted protein</fullName>
    </recommendedName>
</protein>
<feature type="transmembrane region" description="Helical" evidence="2">
    <location>
        <begin position="287"/>
        <end position="306"/>
    </location>
</feature>
<feature type="compositionally biased region" description="Low complexity" evidence="1">
    <location>
        <begin position="153"/>
        <end position="163"/>
    </location>
</feature>
<comment type="caution">
    <text evidence="4">The sequence shown here is derived from an EMBL/GenBank/DDBJ whole genome shotgun (WGS) entry which is preliminary data.</text>
</comment>
<evidence type="ECO:0000256" key="3">
    <source>
        <dbReference type="SAM" id="SignalP"/>
    </source>
</evidence>
<evidence type="ECO:0000313" key="4">
    <source>
        <dbReference type="EMBL" id="MFC4495691.1"/>
    </source>
</evidence>
<feature type="compositionally biased region" description="Basic and acidic residues" evidence="1">
    <location>
        <begin position="215"/>
        <end position="246"/>
    </location>
</feature>
<dbReference type="EMBL" id="JBHSFH010000007">
    <property type="protein sequence ID" value="MFC4495691.1"/>
    <property type="molecule type" value="Genomic_DNA"/>
</dbReference>
<feature type="compositionally biased region" description="Basic and acidic residues" evidence="1">
    <location>
        <begin position="172"/>
        <end position="193"/>
    </location>
</feature>
<dbReference type="RefSeq" id="WP_386448905.1">
    <property type="nucleotide sequence ID" value="NZ_JBHSFH010000007.1"/>
</dbReference>
<reference evidence="5" key="1">
    <citation type="journal article" date="2019" name="Int. J. Syst. Evol. Microbiol.">
        <title>The Global Catalogue of Microorganisms (GCM) 10K type strain sequencing project: providing services to taxonomists for standard genome sequencing and annotation.</title>
        <authorList>
            <consortium name="The Broad Institute Genomics Platform"/>
            <consortium name="The Broad Institute Genome Sequencing Center for Infectious Disease"/>
            <person name="Wu L."/>
            <person name="Ma J."/>
        </authorList>
    </citation>
    <scope>NUCLEOTIDE SEQUENCE [LARGE SCALE GENOMIC DNA]</scope>
    <source>
        <strain evidence="5">CGMCC 4.7357</strain>
    </source>
</reference>
<sequence>MRHGRHTLRATALLPCAAVLLVTPLTSAASAPLRQAGEPPRPADLRGTVAAAAGPARVSIGAARDGHRIVEVREPVNGVETLVRTPVLSVRSAPGSVPAAPEPRRTEKSPGGEGTSAPSPQGGREDGRLAPGRSADEDRPEDPRRTHRPSGPPGSSGSAGPSGTERSPASVRPDHRRSPAGSDQDRRDSRGRSSENPASRAPEGAPGAHGPGRAGRSEETEHRPAAEGDGPGDRSGRQSESDRGVEGVEGGVLDDDLHEPGHGTGGDAAGGAEQEARSPATHRVSPVLPLGAGLTSIGLGLGLLALRLRRG</sequence>
<evidence type="ECO:0000313" key="5">
    <source>
        <dbReference type="Proteomes" id="UP001595997"/>
    </source>
</evidence>
<dbReference type="Proteomes" id="UP001595997">
    <property type="component" value="Unassembled WGS sequence"/>
</dbReference>
<gene>
    <name evidence="4" type="ORF">ACFPA8_16305</name>
</gene>
<accession>A0ABV9A9V4</accession>
<keyword evidence="2" id="KW-1133">Transmembrane helix</keyword>
<keyword evidence="2" id="KW-0472">Membrane</keyword>
<feature type="signal peptide" evidence="3">
    <location>
        <begin position="1"/>
        <end position="28"/>
    </location>
</feature>
<evidence type="ECO:0000256" key="1">
    <source>
        <dbReference type="SAM" id="MobiDB-lite"/>
    </source>
</evidence>